<reference evidence="3 4" key="1">
    <citation type="journal article" date="2020" name="Biotechnol. Biofuels">
        <title>New insights from the biogas microbiome by comprehensive genome-resolved metagenomics of nearly 1600 species originating from multiple anaerobic digesters.</title>
        <authorList>
            <person name="Campanaro S."/>
            <person name="Treu L."/>
            <person name="Rodriguez-R L.M."/>
            <person name="Kovalovszki A."/>
            <person name="Ziels R.M."/>
            <person name="Maus I."/>
            <person name="Zhu X."/>
            <person name="Kougias P.G."/>
            <person name="Basile A."/>
            <person name="Luo G."/>
            <person name="Schluter A."/>
            <person name="Konstantinidis K.T."/>
            <person name="Angelidaki I."/>
        </authorList>
    </citation>
    <scope>NUCLEOTIDE SEQUENCE [LARGE SCALE GENOMIC DNA]</scope>
    <source>
        <strain evidence="3">AS27yjCOA_165</strain>
    </source>
</reference>
<evidence type="ECO:0000313" key="4">
    <source>
        <dbReference type="Proteomes" id="UP000526033"/>
    </source>
</evidence>
<gene>
    <name evidence="3" type="ORF">GYA27_00490</name>
</gene>
<dbReference type="InterPro" id="IPR011856">
    <property type="entry name" value="tRNA_endonuc-like_dom_sf"/>
</dbReference>
<dbReference type="SUPFAM" id="SSF52980">
    <property type="entry name" value="Restriction endonuclease-like"/>
    <property type="match status" value="1"/>
</dbReference>
<organism evidence="3 4">
    <name type="scientific">candidate division WWE3 bacterium</name>
    <dbReference type="NCBI Taxonomy" id="2053526"/>
    <lineage>
        <taxon>Bacteria</taxon>
        <taxon>Katanobacteria</taxon>
    </lineage>
</organism>
<dbReference type="InterPro" id="IPR011335">
    <property type="entry name" value="Restrct_endonuc-II-like"/>
</dbReference>
<dbReference type="PANTHER" id="PTHR34039">
    <property type="entry name" value="UPF0102 PROTEIN YRAN"/>
    <property type="match status" value="1"/>
</dbReference>
<dbReference type="HAMAP" id="MF_00048">
    <property type="entry name" value="UPF0102"/>
    <property type="match status" value="1"/>
</dbReference>
<evidence type="ECO:0000256" key="1">
    <source>
        <dbReference type="ARBA" id="ARBA00006738"/>
    </source>
</evidence>
<proteinExistence type="inferred from homology"/>
<comment type="similarity">
    <text evidence="1 2">Belongs to the UPF0102 family.</text>
</comment>
<evidence type="ECO:0000313" key="3">
    <source>
        <dbReference type="EMBL" id="NMB69668.1"/>
    </source>
</evidence>
<dbReference type="Gene3D" id="3.40.1350.10">
    <property type="match status" value="1"/>
</dbReference>
<dbReference type="AlphaFoldDB" id="A0A7X9HGJ8"/>
<comment type="caution">
    <text evidence="3">The sequence shown here is derived from an EMBL/GenBank/DDBJ whole genome shotgun (WGS) entry which is preliminary data.</text>
</comment>
<evidence type="ECO:0000256" key="2">
    <source>
        <dbReference type="HAMAP-Rule" id="MF_00048"/>
    </source>
</evidence>
<dbReference type="Pfam" id="PF02021">
    <property type="entry name" value="UPF0102"/>
    <property type="match status" value="1"/>
</dbReference>
<dbReference type="PANTHER" id="PTHR34039:SF1">
    <property type="entry name" value="UPF0102 PROTEIN YRAN"/>
    <property type="match status" value="1"/>
</dbReference>
<protein>
    <recommendedName>
        <fullName evidence="2">UPF0102 protein GYA27_00490</fullName>
    </recommendedName>
</protein>
<dbReference type="GO" id="GO:0003676">
    <property type="term" value="F:nucleic acid binding"/>
    <property type="evidence" value="ECO:0007669"/>
    <property type="project" value="InterPro"/>
</dbReference>
<dbReference type="InterPro" id="IPR003509">
    <property type="entry name" value="UPF0102_YraN-like"/>
</dbReference>
<name>A0A7X9HGJ8_UNCKA</name>
<dbReference type="Proteomes" id="UP000526033">
    <property type="component" value="Unassembled WGS sequence"/>
</dbReference>
<sequence>MFSREIGNIGENIAIAYLKTKKFYILAKNVYVRWGEIDIIAIKNRKIYFFEVKYSRTGIPAVDMYSKSKRRKVIRSVYLWLDLYSKMKNYSPKLGLIAIQRLSDGLDIKVYIEALY</sequence>
<accession>A0A7X9HGJ8</accession>
<dbReference type="EMBL" id="JAAZNL010000004">
    <property type="protein sequence ID" value="NMB69668.1"/>
    <property type="molecule type" value="Genomic_DNA"/>
</dbReference>